<evidence type="ECO:0000313" key="3">
    <source>
        <dbReference type="Proteomes" id="UP000521943"/>
    </source>
</evidence>
<feature type="region of interest" description="Disordered" evidence="1">
    <location>
        <begin position="62"/>
        <end position="90"/>
    </location>
</feature>
<comment type="caution">
    <text evidence="2">The sequence shown here is derived from an EMBL/GenBank/DDBJ whole genome shotgun (WGS) entry which is preliminary data.</text>
</comment>
<accession>A0A8H6HLY7</accession>
<organism evidence="2 3">
    <name type="scientific">Ephemerocybe angulata</name>
    <dbReference type="NCBI Taxonomy" id="980116"/>
    <lineage>
        <taxon>Eukaryota</taxon>
        <taxon>Fungi</taxon>
        <taxon>Dikarya</taxon>
        <taxon>Basidiomycota</taxon>
        <taxon>Agaricomycotina</taxon>
        <taxon>Agaricomycetes</taxon>
        <taxon>Agaricomycetidae</taxon>
        <taxon>Agaricales</taxon>
        <taxon>Agaricineae</taxon>
        <taxon>Psathyrellaceae</taxon>
        <taxon>Ephemerocybe</taxon>
    </lineage>
</organism>
<gene>
    <name evidence="2" type="ORF">DFP72DRAFT_1073887</name>
</gene>
<dbReference type="EMBL" id="JACGCI010000068">
    <property type="protein sequence ID" value="KAF6748792.1"/>
    <property type="molecule type" value="Genomic_DNA"/>
</dbReference>
<dbReference type="Proteomes" id="UP000521943">
    <property type="component" value="Unassembled WGS sequence"/>
</dbReference>
<evidence type="ECO:0000256" key="1">
    <source>
        <dbReference type="SAM" id="MobiDB-lite"/>
    </source>
</evidence>
<evidence type="ECO:0000313" key="2">
    <source>
        <dbReference type="EMBL" id="KAF6748792.1"/>
    </source>
</evidence>
<dbReference type="AlphaFoldDB" id="A0A8H6HLY7"/>
<feature type="compositionally biased region" description="Basic and acidic residues" evidence="1">
    <location>
        <begin position="62"/>
        <end position="75"/>
    </location>
</feature>
<feature type="region of interest" description="Disordered" evidence="1">
    <location>
        <begin position="135"/>
        <end position="167"/>
    </location>
</feature>
<name>A0A8H6HLY7_9AGAR</name>
<dbReference type="OrthoDB" id="3078144at2759"/>
<reference evidence="2 3" key="1">
    <citation type="submission" date="2020-07" db="EMBL/GenBank/DDBJ databases">
        <title>Comparative genomics of pyrophilous fungi reveals a link between fire events and developmental genes.</title>
        <authorList>
            <consortium name="DOE Joint Genome Institute"/>
            <person name="Steindorff A.S."/>
            <person name="Carver A."/>
            <person name="Calhoun S."/>
            <person name="Stillman K."/>
            <person name="Liu H."/>
            <person name="Lipzen A."/>
            <person name="Pangilinan J."/>
            <person name="Labutti K."/>
            <person name="Bruns T.D."/>
            <person name="Grigoriev I.V."/>
        </authorList>
    </citation>
    <scope>NUCLEOTIDE SEQUENCE [LARGE SCALE GENOMIC DNA]</scope>
    <source>
        <strain evidence="2 3">CBS 144469</strain>
    </source>
</reference>
<sequence>MEAPVTRAESRLCTADRYLEYVPRVSSPLTLPPVSSELDTGREAWRILSSLGLDTVQRLPRSGEEGRFKHQGEGIKKRKGHKRSASSFGGFFSRKETTDAQIWESLDTKRHAAYSYHEHDRRPQGEALLRRPLLDDDPALESHPRQMDREFRRRRRPVGPDGASSSQVTLAQLLADELEQMRRGEFPYSLPEYEYSFEEDTDAEVADVSVVELEDTEPPLVSQSDVRGRLGRRLSYGFMGRHSRSDERSQVLESLDSNMQAGCLYQCRGRSIRRWTFMMKPKSQRDISPALQALVERPMSPEEYHAYFLNLYIHEGSSTEAIMEEKV</sequence>
<keyword evidence="3" id="KW-1185">Reference proteome</keyword>
<proteinExistence type="predicted"/>
<protein>
    <submittedName>
        <fullName evidence="2">Uncharacterized protein</fullName>
    </submittedName>
</protein>
<feature type="compositionally biased region" description="Basic and acidic residues" evidence="1">
    <location>
        <begin position="135"/>
        <end position="151"/>
    </location>
</feature>